<gene>
    <name evidence="2" type="primary">Acsl1_0</name>
    <name evidence="2" type="ORF">GTO95_0000071</name>
</gene>
<dbReference type="Gene3D" id="3.40.50.12780">
    <property type="entry name" value="N-terminal domain of ligase-like"/>
    <property type="match status" value="1"/>
</dbReference>
<comment type="caution">
    <text evidence="2">The sequence shown here is derived from an EMBL/GenBank/DDBJ whole genome shotgun (WGS) entry which is preliminary data.</text>
</comment>
<proteinExistence type="predicted"/>
<keyword evidence="3" id="KW-1185">Reference proteome</keyword>
<keyword evidence="2" id="KW-0436">Ligase</keyword>
<reference evidence="2" key="1">
    <citation type="journal article" date="2021" name="Cell">
        <title>Tracing the genetic footprints of vertebrate landing in non-teleost ray-finned fishes.</title>
        <authorList>
            <person name="Bi X."/>
            <person name="Wang K."/>
            <person name="Yang L."/>
            <person name="Pan H."/>
            <person name="Jiang H."/>
            <person name="Wei Q."/>
            <person name="Fang M."/>
            <person name="Yu H."/>
            <person name="Zhu C."/>
            <person name="Cai Y."/>
            <person name="He Y."/>
            <person name="Gan X."/>
            <person name="Zeng H."/>
            <person name="Yu D."/>
            <person name="Zhu Y."/>
            <person name="Jiang H."/>
            <person name="Qiu Q."/>
            <person name="Yang H."/>
            <person name="Zhang Y.E."/>
            <person name="Wang W."/>
            <person name="Zhu M."/>
            <person name="He S."/>
            <person name="Zhang G."/>
        </authorList>
    </citation>
    <scope>NUCLEOTIDE SEQUENCE</scope>
    <source>
        <strain evidence="2">Allg_001</strain>
    </source>
</reference>
<dbReference type="Proteomes" id="UP000736164">
    <property type="component" value="Unassembled WGS sequence"/>
</dbReference>
<organism evidence="2 3">
    <name type="scientific">Atractosteus spatula</name>
    <name type="common">Alligator gar</name>
    <name type="synonym">Lepisosteus spatula</name>
    <dbReference type="NCBI Taxonomy" id="7917"/>
    <lineage>
        <taxon>Eukaryota</taxon>
        <taxon>Metazoa</taxon>
        <taxon>Chordata</taxon>
        <taxon>Craniata</taxon>
        <taxon>Vertebrata</taxon>
        <taxon>Euteleostomi</taxon>
        <taxon>Actinopterygii</taxon>
        <taxon>Neopterygii</taxon>
        <taxon>Holostei</taxon>
        <taxon>Semionotiformes</taxon>
        <taxon>Lepisosteidae</taxon>
        <taxon>Atractosteus</taxon>
    </lineage>
</organism>
<protein>
    <submittedName>
        <fullName evidence="2">ACSL1 ligase</fullName>
    </submittedName>
</protein>
<evidence type="ECO:0000259" key="1">
    <source>
        <dbReference type="Pfam" id="PF00501"/>
    </source>
</evidence>
<dbReference type="InterPro" id="IPR042099">
    <property type="entry name" value="ANL_N_sf"/>
</dbReference>
<evidence type="ECO:0000313" key="3">
    <source>
        <dbReference type="Proteomes" id="UP000736164"/>
    </source>
</evidence>
<dbReference type="GO" id="GO:0016874">
    <property type="term" value="F:ligase activity"/>
    <property type="evidence" value="ECO:0007669"/>
    <property type="project" value="UniProtKB-KW"/>
</dbReference>
<evidence type="ECO:0000313" key="2">
    <source>
        <dbReference type="EMBL" id="MBN3315737.1"/>
    </source>
</evidence>
<dbReference type="Pfam" id="PF00501">
    <property type="entry name" value="AMP-binding"/>
    <property type="match status" value="1"/>
</dbReference>
<dbReference type="AlphaFoldDB" id="A0A8J7NLT0"/>
<dbReference type="InterPro" id="IPR000873">
    <property type="entry name" value="AMP-dep_synth/lig_dom"/>
</dbReference>
<feature type="non-terminal residue" evidence="2">
    <location>
        <position position="1"/>
    </location>
</feature>
<feature type="non-terminal residue" evidence="2">
    <location>
        <position position="68"/>
    </location>
</feature>
<dbReference type="SUPFAM" id="SSF56801">
    <property type="entry name" value="Acetyl-CoA synthetase-like"/>
    <property type="match status" value="1"/>
</dbReference>
<sequence length="68" mass="7429">MEAFDAELVARGRQCGVEILSLKDVEALGRANLKKPVPPKPDDLAVICFTSGTTGERPVLHLVQLIWD</sequence>
<accession>A0A8J7NLT0</accession>
<name>A0A8J7NLT0_ATRSP</name>
<dbReference type="EMBL" id="JAAWVO010023770">
    <property type="protein sequence ID" value="MBN3315737.1"/>
    <property type="molecule type" value="Genomic_DNA"/>
</dbReference>
<feature type="domain" description="AMP-dependent synthetase/ligase" evidence="1">
    <location>
        <begin position="28"/>
        <end position="56"/>
    </location>
</feature>